<dbReference type="AlphaFoldDB" id="A0A4P8I954"/>
<evidence type="ECO:0000313" key="7">
    <source>
        <dbReference type="EMBL" id="QCP34048.1"/>
    </source>
</evidence>
<keyword evidence="1 4" id="KW-0479">Metal-binding</keyword>
<dbReference type="Gene3D" id="3.40.50.720">
    <property type="entry name" value="NAD(P)-binding Rossmann-like Domain"/>
    <property type="match status" value="1"/>
</dbReference>
<evidence type="ECO:0000313" key="8">
    <source>
        <dbReference type="Proteomes" id="UP000298653"/>
    </source>
</evidence>
<dbReference type="EMBL" id="CP040058">
    <property type="protein sequence ID" value="QCP34048.1"/>
    <property type="molecule type" value="Genomic_DNA"/>
</dbReference>
<feature type="domain" description="Alcohol dehydrogenase-like N-terminal" evidence="6">
    <location>
        <begin position="30"/>
        <end position="143"/>
    </location>
</feature>
<dbReference type="Pfam" id="PF00107">
    <property type="entry name" value="ADH_zinc_N"/>
    <property type="match status" value="1"/>
</dbReference>
<dbReference type="InterPro" id="IPR050129">
    <property type="entry name" value="Zn_alcohol_dh"/>
</dbReference>
<dbReference type="InterPro" id="IPR002328">
    <property type="entry name" value="ADH_Zn_CS"/>
</dbReference>
<dbReference type="PANTHER" id="PTHR43401">
    <property type="entry name" value="L-THREONINE 3-DEHYDROGENASE"/>
    <property type="match status" value="1"/>
</dbReference>
<dbReference type="KEGG" id="arf:AR1Y2_0594"/>
<keyword evidence="8" id="KW-1185">Reference proteome</keyword>
<dbReference type="GO" id="GO:0004022">
    <property type="term" value="F:alcohol dehydrogenase (NAD+) activity"/>
    <property type="evidence" value="ECO:0007669"/>
    <property type="project" value="UniProtKB-EC"/>
</dbReference>
<accession>A0A4P8I954</accession>
<evidence type="ECO:0000259" key="6">
    <source>
        <dbReference type="Pfam" id="PF08240"/>
    </source>
</evidence>
<dbReference type="InterPro" id="IPR013149">
    <property type="entry name" value="ADH-like_C"/>
</dbReference>
<protein>
    <submittedName>
        <fullName evidence="7">Alcohol dehydrogenase</fullName>
        <ecNumber evidence="7">1.1.1.1</ecNumber>
    </submittedName>
</protein>
<dbReference type="PROSITE" id="PS00059">
    <property type="entry name" value="ADH_ZINC"/>
    <property type="match status" value="1"/>
</dbReference>
<evidence type="ECO:0000259" key="5">
    <source>
        <dbReference type="Pfam" id="PF00107"/>
    </source>
</evidence>
<dbReference type="GO" id="GO:0008270">
    <property type="term" value="F:zinc ion binding"/>
    <property type="evidence" value="ECO:0007669"/>
    <property type="project" value="InterPro"/>
</dbReference>
<reference evidence="7 8" key="1">
    <citation type="submission" date="2019-05" db="EMBL/GenBank/DDBJ databases">
        <title>Complete genome sequencing of Anaerostipes rhamnosivorans.</title>
        <authorList>
            <person name="Bui T.P.N."/>
            <person name="de Vos W.M."/>
        </authorList>
    </citation>
    <scope>NUCLEOTIDE SEQUENCE [LARGE SCALE GENOMIC DNA]</scope>
    <source>
        <strain evidence="7 8">1y2</strain>
    </source>
</reference>
<dbReference type="PANTHER" id="PTHR43401:SF2">
    <property type="entry name" value="L-THREONINE 3-DEHYDROGENASE"/>
    <property type="match status" value="1"/>
</dbReference>
<dbReference type="SUPFAM" id="SSF51735">
    <property type="entry name" value="NAD(P)-binding Rossmann-fold domains"/>
    <property type="match status" value="1"/>
</dbReference>
<dbReference type="SUPFAM" id="SSF50129">
    <property type="entry name" value="GroES-like"/>
    <property type="match status" value="1"/>
</dbReference>
<organism evidence="7 8">
    <name type="scientific">Anaerostipes rhamnosivorans</name>
    <dbReference type="NCBI Taxonomy" id="1229621"/>
    <lineage>
        <taxon>Bacteria</taxon>
        <taxon>Bacillati</taxon>
        <taxon>Bacillota</taxon>
        <taxon>Clostridia</taxon>
        <taxon>Lachnospirales</taxon>
        <taxon>Lachnospiraceae</taxon>
        <taxon>Anaerostipes</taxon>
    </lineage>
</organism>
<dbReference type="InterPro" id="IPR011032">
    <property type="entry name" value="GroES-like_sf"/>
</dbReference>
<dbReference type="Gene3D" id="3.90.180.10">
    <property type="entry name" value="Medium-chain alcohol dehydrogenases, catalytic domain"/>
    <property type="match status" value="1"/>
</dbReference>
<name>A0A4P8I954_9FIRM</name>
<dbReference type="Pfam" id="PF08240">
    <property type="entry name" value="ADH_N"/>
    <property type="match status" value="1"/>
</dbReference>
<dbReference type="RefSeq" id="WP_137327631.1">
    <property type="nucleotide sequence ID" value="NZ_CP040058.1"/>
</dbReference>
<feature type="domain" description="Alcohol dehydrogenase-like C-terminal" evidence="5">
    <location>
        <begin position="185"/>
        <end position="312"/>
    </location>
</feature>
<dbReference type="Proteomes" id="UP000298653">
    <property type="component" value="Chromosome"/>
</dbReference>
<dbReference type="OrthoDB" id="9769198at2"/>
<sequence>MGKIETTRFAVIEQEHTVKVHERKLPELRPDEVLIKNGACNICTTDYGQWSGARKNLKFPMAFGHEFSGTIVDMGSKVSGFEIGEPVGIGYDNCGQCEFCKKGLTSECVTLGEGRNKLSPDGYHGGFGCSEYVIKPYRSLFKMDASINPSEAAFVEPVGTVCQGLRKLRVSSGEKIVVIGAGTMGVLNALACKAEGCDVLITEMMEKKINVAQNLGLHVVDVSKEDPVKAVEEWTGGRGADAVILAVGATAANDQALEMVKQLHGRILLFAAGYPAPELHVDSNLIHYRKMELIGTFSADVCDFEKAARLISEKKIDLSKLVEAKYPLDSVQEAFEAAVVPGAYRVSVVFDEI</sequence>
<dbReference type="InterPro" id="IPR013154">
    <property type="entry name" value="ADH-like_N"/>
</dbReference>
<evidence type="ECO:0000256" key="2">
    <source>
        <dbReference type="ARBA" id="ARBA00022833"/>
    </source>
</evidence>
<evidence type="ECO:0000256" key="4">
    <source>
        <dbReference type="RuleBase" id="RU361277"/>
    </source>
</evidence>
<comment type="similarity">
    <text evidence="4">Belongs to the zinc-containing alcohol dehydrogenase family.</text>
</comment>
<keyword evidence="3 7" id="KW-0560">Oxidoreductase</keyword>
<dbReference type="InterPro" id="IPR036291">
    <property type="entry name" value="NAD(P)-bd_dom_sf"/>
</dbReference>
<evidence type="ECO:0000256" key="1">
    <source>
        <dbReference type="ARBA" id="ARBA00022723"/>
    </source>
</evidence>
<comment type="cofactor">
    <cofactor evidence="4">
        <name>Zn(2+)</name>
        <dbReference type="ChEBI" id="CHEBI:29105"/>
    </cofactor>
</comment>
<keyword evidence="2 4" id="KW-0862">Zinc</keyword>
<dbReference type="EC" id="1.1.1.1" evidence="7"/>
<gene>
    <name evidence="7" type="ORF">AR1Y2_0594</name>
</gene>
<evidence type="ECO:0000256" key="3">
    <source>
        <dbReference type="ARBA" id="ARBA00023002"/>
    </source>
</evidence>
<proteinExistence type="inferred from homology"/>